<dbReference type="STRING" id="1348114.OM33_16875"/>
<dbReference type="HOGENOM" id="CLU_796283_0_0_6"/>
<dbReference type="Proteomes" id="UP000030341">
    <property type="component" value="Chromosome 2"/>
</dbReference>
<organism evidence="2 3">
    <name type="scientific">Pseudoalteromonas piratica</name>
    <dbReference type="NCBI Taxonomy" id="1348114"/>
    <lineage>
        <taxon>Bacteria</taxon>
        <taxon>Pseudomonadati</taxon>
        <taxon>Pseudomonadota</taxon>
        <taxon>Gammaproteobacteria</taxon>
        <taxon>Alteromonadales</taxon>
        <taxon>Pseudoalteromonadaceae</taxon>
        <taxon>Pseudoalteromonas</taxon>
    </lineage>
</organism>
<evidence type="ECO:0000313" key="3">
    <source>
        <dbReference type="Proteomes" id="UP000030341"/>
    </source>
</evidence>
<reference evidence="2 3" key="1">
    <citation type="submission" date="2014-11" db="EMBL/GenBank/DDBJ databases">
        <title>Complete Genome Sequence of Pseudoalteromonas sp. Strain OCN003 Isolated from Kaneohe Bay, Oahu, Hawaii.</title>
        <authorList>
            <person name="Beurmann S."/>
            <person name="Videau P."/>
            <person name="Ushijima B."/>
            <person name="Smith A.M."/>
            <person name="Aeby G.S."/>
            <person name="Callahan S.M."/>
            <person name="Belcaid M."/>
        </authorList>
    </citation>
    <scope>NUCLEOTIDE SEQUENCE [LARGE SCALE GENOMIC DNA]</scope>
    <source>
        <strain evidence="2 3">OCN003</strain>
    </source>
</reference>
<dbReference type="Gene3D" id="2.180.10.10">
    <property type="entry name" value="RHS repeat-associated core"/>
    <property type="match status" value="1"/>
</dbReference>
<evidence type="ECO:0000313" key="2">
    <source>
        <dbReference type="EMBL" id="AIY66788.1"/>
    </source>
</evidence>
<feature type="chain" id="PRO_5002039188" evidence="1">
    <location>
        <begin position="26"/>
        <end position="392"/>
    </location>
</feature>
<dbReference type="eggNOG" id="ENOG502Z8V0">
    <property type="taxonomic scope" value="Bacteria"/>
</dbReference>
<protein>
    <submittedName>
        <fullName evidence="2">Uncharacterized protein</fullName>
    </submittedName>
</protein>
<dbReference type="RefSeq" id="WP_040135299.1">
    <property type="nucleotide sequence ID" value="NZ_CP009889.1"/>
</dbReference>
<dbReference type="KEGG" id="pseo:OM33_16875"/>
<keyword evidence="1" id="KW-0732">Signal</keyword>
<dbReference type="EMBL" id="CP009889">
    <property type="protein sequence ID" value="AIY66788.1"/>
    <property type="molecule type" value="Genomic_DNA"/>
</dbReference>
<proteinExistence type="predicted"/>
<evidence type="ECO:0000256" key="1">
    <source>
        <dbReference type="SAM" id="SignalP"/>
    </source>
</evidence>
<name>A0A0A7EJR4_9GAMM</name>
<accession>A0A0A7EJR4</accession>
<sequence>MLTLFKIGRISLCTFVVLLNSFSVAAVTKIDSKSFSKQKHYRHIMFRETPYASYRGIHPISDNVSETNAHYQFSYDEKGRVNEIRYQMGDHLISGNEVWDSFIWFAPKVSISYHKDKEIHTYYNAHNKQIAAHGGVFKAVYALDENGKRIALSFFDESANPVESAWQIHRYEWRHHNGKVYEKRFNLNNEQQPLRPEFKFYEVELTYDSDNKLTFVKNLGLNGSPTNNDSGAGIDRIIYDQHGNFTRWQVYSKDGNPVEGNRPMVHIGEHLYDTFGNKVGLRGFDKFGNRKAFSWGAFEHKSTYYPNGNQKSHQIFDEKRQLSRHLLLEYNQAQSHISWLKSLDENNKLTASPMLGDAAALKYEYLDDGSRSPTLFNSDLSEFKAPKTKTGE</sequence>
<dbReference type="OrthoDB" id="5732224at2"/>
<dbReference type="AlphaFoldDB" id="A0A0A7EJR4"/>
<keyword evidence="3" id="KW-1185">Reference proteome</keyword>
<gene>
    <name evidence="2" type="ORF">OM33_16875</name>
</gene>
<feature type="signal peptide" evidence="1">
    <location>
        <begin position="1"/>
        <end position="25"/>
    </location>
</feature>